<evidence type="ECO:0000256" key="4">
    <source>
        <dbReference type="ARBA" id="ARBA00023004"/>
    </source>
</evidence>
<dbReference type="InterPro" id="IPR013785">
    <property type="entry name" value="Aldolase_TIM"/>
</dbReference>
<dbReference type="EMBL" id="JANIBK010000018">
    <property type="protein sequence ID" value="MCQ8127902.1"/>
    <property type="molecule type" value="Genomic_DNA"/>
</dbReference>
<dbReference type="SFLD" id="SFLDS00029">
    <property type="entry name" value="Radical_SAM"/>
    <property type="match status" value="1"/>
</dbReference>
<dbReference type="PANTHER" id="PTHR11228:SF7">
    <property type="entry name" value="PQQA PEPTIDE CYCLASE"/>
    <property type="match status" value="1"/>
</dbReference>
<comment type="caution">
    <text evidence="7">The sequence shown here is derived from an EMBL/GenBank/DDBJ whole genome shotgun (WGS) entry which is preliminary data.</text>
</comment>
<accession>A0ABT1U262</accession>
<dbReference type="InterPro" id="IPR058240">
    <property type="entry name" value="rSAM_sf"/>
</dbReference>
<keyword evidence="5" id="KW-0411">Iron-sulfur</keyword>
<dbReference type="SFLD" id="SFLDG01067">
    <property type="entry name" value="SPASM/twitch_domain_containing"/>
    <property type="match status" value="1"/>
</dbReference>
<evidence type="ECO:0000313" key="8">
    <source>
        <dbReference type="Proteomes" id="UP001524586"/>
    </source>
</evidence>
<keyword evidence="4" id="KW-0408">Iron</keyword>
<evidence type="ECO:0000256" key="5">
    <source>
        <dbReference type="ARBA" id="ARBA00023014"/>
    </source>
</evidence>
<dbReference type="InterPro" id="IPR050377">
    <property type="entry name" value="Radical_SAM_PqqE_MftC-like"/>
</dbReference>
<dbReference type="CDD" id="cd01335">
    <property type="entry name" value="Radical_SAM"/>
    <property type="match status" value="1"/>
</dbReference>
<name>A0ABT1U262_9GAMM</name>
<evidence type="ECO:0000259" key="6">
    <source>
        <dbReference type="Pfam" id="PF04055"/>
    </source>
</evidence>
<organism evidence="7 8">
    <name type="scientific">Methylomonas rivi</name>
    <dbReference type="NCBI Taxonomy" id="2952226"/>
    <lineage>
        <taxon>Bacteria</taxon>
        <taxon>Pseudomonadati</taxon>
        <taxon>Pseudomonadota</taxon>
        <taxon>Gammaproteobacteria</taxon>
        <taxon>Methylococcales</taxon>
        <taxon>Methylococcaceae</taxon>
        <taxon>Methylomonas</taxon>
    </lineage>
</organism>
<gene>
    <name evidence="7" type="ORF">NP596_05450</name>
</gene>
<dbReference type="RefSeq" id="WP_256614262.1">
    <property type="nucleotide sequence ID" value="NZ_JANIBK010000018.1"/>
</dbReference>
<dbReference type="PANTHER" id="PTHR11228">
    <property type="entry name" value="RADICAL SAM DOMAIN PROTEIN"/>
    <property type="match status" value="1"/>
</dbReference>
<keyword evidence="8" id="KW-1185">Reference proteome</keyword>
<keyword evidence="2" id="KW-0949">S-adenosyl-L-methionine</keyword>
<evidence type="ECO:0000256" key="3">
    <source>
        <dbReference type="ARBA" id="ARBA00022723"/>
    </source>
</evidence>
<protein>
    <submittedName>
        <fullName evidence="7">Radical SAM protein</fullName>
    </submittedName>
</protein>
<dbReference type="Proteomes" id="UP001524586">
    <property type="component" value="Unassembled WGS sequence"/>
</dbReference>
<proteinExistence type="predicted"/>
<dbReference type="Pfam" id="PF04055">
    <property type="entry name" value="Radical_SAM"/>
    <property type="match status" value="1"/>
</dbReference>
<comment type="cofactor">
    <cofactor evidence="1">
        <name>[4Fe-4S] cluster</name>
        <dbReference type="ChEBI" id="CHEBI:49883"/>
    </cofactor>
</comment>
<evidence type="ECO:0000313" key="7">
    <source>
        <dbReference type="EMBL" id="MCQ8127902.1"/>
    </source>
</evidence>
<reference evidence="7 8" key="1">
    <citation type="submission" date="2022-07" db="EMBL/GenBank/DDBJ databases">
        <title>Methylomonas rivi sp. nov., Methylomonas rosea sp. nov., Methylomonas aureus sp. nov. and Methylomonas subterranea sp. nov., four novel methanotrophs isolated from a freshwater creek and the deep terrestrial subsurface.</title>
        <authorList>
            <person name="Abin C."/>
            <person name="Sankaranarayanan K."/>
            <person name="Garner C."/>
            <person name="Sindelar R."/>
            <person name="Kotary K."/>
            <person name="Garner R."/>
            <person name="Barclay S."/>
            <person name="Lawson P."/>
            <person name="Krumholz L."/>
        </authorList>
    </citation>
    <scope>NUCLEOTIDE SEQUENCE [LARGE SCALE GENOMIC DNA]</scope>
    <source>
        <strain evidence="7 8">WSC-6</strain>
    </source>
</reference>
<dbReference type="CDD" id="cd21109">
    <property type="entry name" value="SPASM"/>
    <property type="match status" value="1"/>
</dbReference>
<evidence type="ECO:0000256" key="2">
    <source>
        <dbReference type="ARBA" id="ARBA00022691"/>
    </source>
</evidence>
<evidence type="ECO:0000256" key="1">
    <source>
        <dbReference type="ARBA" id="ARBA00001966"/>
    </source>
</evidence>
<dbReference type="SUPFAM" id="SSF102114">
    <property type="entry name" value="Radical SAM enzymes"/>
    <property type="match status" value="1"/>
</dbReference>
<keyword evidence="3" id="KW-0479">Metal-binding</keyword>
<feature type="domain" description="Radical SAM core" evidence="6">
    <location>
        <begin position="42"/>
        <end position="202"/>
    </location>
</feature>
<sequence length="379" mass="42637">MSEAVQTREGALILDSHKLSYHTDRVEAWEAGERIAPVSVDMSLTRACGAMCSFCYAMMQESQARSSIKTVDALNLLDDFSAIGIRSVSLVSDGESTLSKAYVPFIQHAAELGIDVGNATNAWEWEPDKIEQVLPHITWIRFTVAAGRPESYASIMYKGPEHTEVFDRAIKHIQYAVDLKRRNGLSVTLGIQMVLMPHLKDEIIPFAQLGLDLGVDYAVIKHCSDDEQHTLGIDYSQYDSLHDLLVQAESMSNEQTKIIVKWDKIKDGDKPSYKRFYGPQFLLQISGSGLVAPSGMFFNARYSKLHIGNFTEERFIDIWKSERYWRAMNYLASPAFDAQTMMGTLPIQHYVSVALDNHAKGISRIQPGKEPKPLHVNFL</sequence>
<dbReference type="Gene3D" id="3.20.20.70">
    <property type="entry name" value="Aldolase class I"/>
    <property type="match status" value="1"/>
</dbReference>
<dbReference type="InterPro" id="IPR007197">
    <property type="entry name" value="rSAM"/>
</dbReference>